<keyword evidence="3" id="KW-1185">Reference proteome</keyword>
<feature type="compositionally biased region" description="Basic and acidic residues" evidence="1">
    <location>
        <begin position="8"/>
        <end position="20"/>
    </location>
</feature>
<dbReference type="EMBL" id="JBBWWR010000007">
    <property type="protein sequence ID" value="KAK8964270.1"/>
    <property type="molecule type" value="Genomic_DNA"/>
</dbReference>
<name>A0ABR2MJG9_9ASPA</name>
<organism evidence="2 3">
    <name type="scientific">Platanthera guangdongensis</name>
    <dbReference type="NCBI Taxonomy" id="2320717"/>
    <lineage>
        <taxon>Eukaryota</taxon>
        <taxon>Viridiplantae</taxon>
        <taxon>Streptophyta</taxon>
        <taxon>Embryophyta</taxon>
        <taxon>Tracheophyta</taxon>
        <taxon>Spermatophyta</taxon>
        <taxon>Magnoliopsida</taxon>
        <taxon>Liliopsida</taxon>
        <taxon>Asparagales</taxon>
        <taxon>Orchidaceae</taxon>
        <taxon>Orchidoideae</taxon>
        <taxon>Orchideae</taxon>
        <taxon>Orchidinae</taxon>
        <taxon>Platanthera</taxon>
    </lineage>
</organism>
<gene>
    <name evidence="2" type="ORF">KSP40_PGU010157</name>
</gene>
<reference evidence="2 3" key="1">
    <citation type="journal article" date="2022" name="Nat. Plants">
        <title>Genomes of leafy and leafless Platanthera orchids illuminate the evolution of mycoheterotrophy.</title>
        <authorList>
            <person name="Li M.H."/>
            <person name="Liu K.W."/>
            <person name="Li Z."/>
            <person name="Lu H.C."/>
            <person name="Ye Q.L."/>
            <person name="Zhang D."/>
            <person name="Wang J.Y."/>
            <person name="Li Y.F."/>
            <person name="Zhong Z.M."/>
            <person name="Liu X."/>
            <person name="Yu X."/>
            <person name="Liu D.K."/>
            <person name="Tu X.D."/>
            <person name="Liu B."/>
            <person name="Hao Y."/>
            <person name="Liao X.Y."/>
            <person name="Jiang Y.T."/>
            <person name="Sun W.H."/>
            <person name="Chen J."/>
            <person name="Chen Y.Q."/>
            <person name="Ai Y."/>
            <person name="Zhai J.W."/>
            <person name="Wu S.S."/>
            <person name="Zhou Z."/>
            <person name="Hsiao Y.Y."/>
            <person name="Wu W.L."/>
            <person name="Chen Y.Y."/>
            <person name="Lin Y.F."/>
            <person name="Hsu J.L."/>
            <person name="Li C.Y."/>
            <person name="Wang Z.W."/>
            <person name="Zhao X."/>
            <person name="Zhong W.Y."/>
            <person name="Ma X.K."/>
            <person name="Ma L."/>
            <person name="Huang J."/>
            <person name="Chen G.Z."/>
            <person name="Huang M.Z."/>
            <person name="Huang L."/>
            <person name="Peng D.H."/>
            <person name="Luo Y.B."/>
            <person name="Zou S.Q."/>
            <person name="Chen S.P."/>
            <person name="Lan S."/>
            <person name="Tsai W.C."/>
            <person name="Van de Peer Y."/>
            <person name="Liu Z.J."/>
        </authorList>
    </citation>
    <scope>NUCLEOTIDE SEQUENCE [LARGE SCALE GENOMIC DNA]</scope>
    <source>
        <strain evidence="2">Lor288</strain>
    </source>
</reference>
<comment type="caution">
    <text evidence="2">The sequence shown here is derived from an EMBL/GenBank/DDBJ whole genome shotgun (WGS) entry which is preliminary data.</text>
</comment>
<protein>
    <submittedName>
        <fullName evidence="2">Uncharacterized protein</fullName>
    </submittedName>
</protein>
<evidence type="ECO:0000313" key="3">
    <source>
        <dbReference type="Proteomes" id="UP001412067"/>
    </source>
</evidence>
<evidence type="ECO:0000313" key="2">
    <source>
        <dbReference type="EMBL" id="KAK8964270.1"/>
    </source>
</evidence>
<feature type="region of interest" description="Disordered" evidence="1">
    <location>
        <begin position="1"/>
        <end position="24"/>
    </location>
</feature>
<accession>A0ABR2MJG9</accession>
<sequence>MLEFQRQLGDRWQGDKDQDLGNRQPGYHFRLLPRHCGLSSSSTFLGALPSKAFIDGSTS</sequence>
<proteinExistence type="predicted"/>
<evidence type="ECO:0000256" key="1">
    <source>
        <dbReference type="SAM" id="MobiDB-lite"/>
    </source>
</evidence>
<dbReference type="Proteomes" id="UP001412067">
    <property type="component" value="Unassembled WGS sequence"/>
</dbReference>